<dbReference type="OrthoDB" id="6154712at2759"/>
<reference evidence="1 2" key="1">
    <citation type="submission" date="2017-11" db="EMBL/GenBank/DDBJ databases">
        <title>De-novo sequencing of pomegranate (Punica granatum L.) genome.</title>
        <authorList>
            <person name="Akparov Z."/>
            <person name="Amiraslanov A."/>
            <person name="Hajiyeva S."/>
            <person name="Abbasov M."/>
            <person name="Kaur K."/>
            <person name="Hamwieh A."/>
            <person name="Solovyev V."/>
            <person name="Salamov A."/>
            <person name="Braich B."/>
            <person name="Kosarev P."/>
            <person name="Mahmoud A."/>
            <person name="Hajiyev E."/>
            <person name="Babayeva S."/>
            <person name="Izzatullayeva V."/>
            <person name="Mammadov A."/>
            <person name="Mammadov A."/>
            <person name="Sharifova S."/>
            <person name="Ojaghi J."/>
            <person name="Eynullazada K."/>
            <person name="Bayramov B."/>
            <person name="Abdulazimova A."/>
            <person name="Shahmuradov I."/>
        </authorList>
    </citation>
    <scope>NUCLEOTIDE SEQUENCE [LARGE SCALE GENOMIC DNA]</scope>
    <source>
        <strain evidence="2">cv. AG2017</strain>
        <tissue evidence="1">Leaf</tissue>
    </source>
</reference>
<dbReference type="EMBL" id="PGOL01003048">
    <property type="protein sequence ID" value="PKI43385.1"/>
    <property type="molecule type" value="Genomic_DNA"/>
</dbReference>
<dbReference type="InterPro" id="IPR001680">
    <property type="entry name" value="WD40_rpt"/>
</dbReference>
<dbReference type="PANTHER" id="PTHR45589">
    <property type="entry name" value="WD REPEAT DOMAIN 62, ISOFORM G"/>
    <property type="match status" value="1"/>
</dbReference>
<dbReference type="InterPro" id="IPR036322">
    <property type="entry name" value="WD40_repeat_dom_sf"/>
</dbReference>
<dbReference type="PROSITE" id="PS50294">
    <property type="entry name" value="WD_REPEATS_REGION"/>
    <property type="match status" value="1"/>
</dbReference>
<dbReference type="PROSITE" id="PS50082">
    <property type="entry name" value="WD_REPEATS_2"/>
    <property type="match status" value="3"/>
</dbReference>
<accession>A0A2I0IHA8</accession>
<evidence type="ECO:0000313" key="1">
    <source>
        <dbReference type="EMBL" id="PKI43385.1"/>
    </source>
</evidence>
<protein>
    <submittedName>
        <fullName evidence="1">Uncharacterized protein</fullName>
    </submittedName>
</protein>
<dbReference type="AlphaFoldDB" id="A0A2I0IHA8"/>
<dbReference type="Proteomes" id="UP000233551">
    <property type="component" value="Unassembled WGS sequence"/>
</dbReference>
<evidence type="ECO:0000313" key="2">
    <source>
        <dbReference type="Proteomes" id="UP000233551"/>
    </source>
</evidence>
<dbReference type="GO" id="GO:0016301">
    <property type="term" value="F:kinase activity"/>
    <property type="evidence" value="ECO:0007669"/>
    <property type="project" value="UniProtKB-KW"/>
</dbReference>
<sequence length="1181" mass="129046">MKPARRPRRCDPSSKLILQEVIGFTAKNANGLASDASSEKCVYVAGCVAVVYDAVLGAQSHLVVSHRAPKPLSCVAVSRDGRFVAAGESGNQPSVLVWDSANPTLVSELKGHLYGVACIAFSPDGKHLVSVGGYIYLWDWQGAQLVTKLKASSSCSSITSVTFSLDAKHIVTAGSKHLKLWSLGFSPRTRFKREMDTVVMQGKPINPGPEKGNSFVAVASPFPIGHQLVHVYALTEAGTLCVVQSGSIIKSLDLKVEKGFALSVSEELVACACSSGLVKLVSVGQLECAGVLSYPTGKQCQSHRDDACTNSYEKKFRHRAGLPDAVACQFLTSKKIAVVYGDHSLYIWDIHDVDKATRCCMLVSHTTSIWDIKNLCCENLHNPAVACTARGCSGGISFATCSADGTIRLWDFVSHPELSTDTAYCQSAGSKLVGKSNLVSSGIFERDTIEPGTLNGFRSLAVSSDGEFLAAGDSNGNLHIYSLQSSDYLCLEGAHDAEILSLDFNLFNKKDTVSRVNDGNHLLTSGGRDRVIHVYDVKRNFELVQSIVDHSAAVTSVKLTADGHKLVSCSADRSLVVRDVFLTKGNYSTSRCHHQIASSGTVYDMVLDPSMDVAVTVGQDKKINVFDIASGQLMRSFKPNKDYGDPIKVTMDPSCSYLVCSYSNKSICMYDFVSGEMVTQAMGHGEVITGVIFLPDCRHIVSVGGDGCIFVWKLPTHLSSRMLQAITEKSDPLAPGSLDKPETFTRIVEFEDEQLGMNTGEMLLCNFSRTRGMFCLEEGGQGNSNFKFRISLLPKWAQAKVDTQSSDVPSQDIQTPHKSYPGESAGSCLTDESGNSDLESYEISPLSQSNSNGFIAENHWLTVYTVFTDLHNSPPAWGPKNEKTPVSSQSKKFIGRRDCNGYPQGHGLTPWERSLAYDYKLHQRSICEVQENAFTSLDMSKEYGIFDGLVHDHAAEKLHADQMENELQERADVHTTCTKLEETELFKEHFGNLSAAHKIERQESSARKRYSSRFFVRRNYIGDWKKFVGSPGQNFGHKNLYCPKESKNLPSYPILEDSAVKVTKNLETAESYDQPLENPMANLMDVSSREGEVQEKIKKCSEALLSLENAAEATSRLFSELLAVVSQDEFSSGPSSRLFNNAADCLPSIVEKVNELATLVRANGENAYGRPHAKASVVSKQ</sequence>
<dbReference type="SUPFAM" id="SSF50978">
    <property type="entry name" value="WD40 repeat-like"/>
    <property type="match status" value="2"/>
</dbReference>
<organism evidence="1 2">
    <name type="scientific">Punica granatum</name>
    <name type="common">Pomegranate</name>
    <dbReference type="NCBI Taxonomy" id="22663"/>
    <lineage>
        <taxon>Eukaryota</taxon>
        <taxon>Viridiplantae</taxon>
        <taxon>Streptophyta</taxon>
        <taxon>Embryophyta</taxon>
        <taxon>Tracheophyta</taxon>
        <taxon>Spermatophyta</taxon>
        <taxon>Magnoliopsida</taxon>
        <taxon>eudicotyledons</taxon>
        <taxon>Gunneridae</taxon>
        <taxon>Pentapetalae</taxon>
        <taxon>rosids</taxon>
        <taxon>malvids</taxon>
        <taxon>Myrtales</taxon>
        <taxon>Lythraceae</taxon>
        <taxon>Punica</taxon>
    </lineage>
</organism>
<proteinExistence type="predicted"/>
<dbReference type="GeneID" id="116194546"/>
<dbReference type="InterPro" id="IPR015943">
    <property type="entry name" value="WD40/YVTN_repeat-like_dom_sf"/>
</dbReference>
<gene>
    <name evidence="1" type="ORF">CRG98_036142</name>
</gene>
<dbReference type="STRING" id="22663.A0A2I0IHA8"/>
<name>A0A2I0IHA8_PUNGR</name>
<dbReference type="PANTHER" id="PTHR45589:SF1">
    <property type="entry name" value="WD REPEAT DOMAIN 62, ISOFORM G"/>
    <property type="match status" value="1"/>
</dbReference>
<dbReference type="SMART" id="SM00320">
    <property type="entry name" value="WD40"/>
    <property type="match status" value="11"/>
</dbReference>
<dbReference type="Pfam" id="PF00400">
    <property type="entry name" value="WD40"/>
    <property type="match status" value="6"/>
</dbReference>
<comment type="caution">
    <text evidence="1">The sequence shown here is derived from an EMBL/GenBank/DDBJ whole genome shotgun (WGS) entry which is preliminary data.</text>
</comment>
<dbReference type="Gene3D" id="2.130.10.10">
    <property type="entry name" value="YVTN repeat-like/Quinoprotein amine dehydrogenase"/>
    <property type="match status" value="3"/>
</dbReference>
<dbReference type="InterPro" id="IPR052779">
    <property type="entry name" value="WDR62"/>
</dbReference>
<keyword evidence="2" id="KW-1185">Reference proteome</keyword>